<accession>A0ABR4FYU1</accession>
<dbReference type="Proteomes" id="UP001610563">
    <property type="component" value="Unassembled WGS sequence"/>
</dbReference>
<keyword evidence="2" id="KW-1185">Reference proteome</keyword>
<reference evidence="1 2" key="1">
    <citation type="submission" date="2024-07" db="EMBL/GenBank/DDBJ databases">
        <title>Section-level genome sequencing and comparative genomics of Aspergillus sections Usti and Cavernicolus.</title>
        <authorList>
            <consortium name="Lawrence Berkeley National Laboratory"/>
            <person name="Nybo J.L."/>
            <person name="Vesth T.C."/>
            <person name="Theobald S."/>
            <person name="Frisvad J.C."/>
            <person name="Larsen T.O."/>
            <person name="Kjaerboelling I."/>
            <person name="Rothschild-Mancinelli K."/>
            <person name="Lyhne E.K."/>
            <person name="Kogle M.E."/>
            <person name="Barry K."/>
            <person name="Clum A."/>
            <person name="Na H."/>
            <person name="Ledsgaard L."/>
            <person name="Lin J."/>
            <person name="Lipzen A."/>
            <person name="Kuo A."/>
            <person name="Riley R."/>
            <person name="Mondo S."/>
            <person name="Labutti K."/>
            <person name="Haridas S."/>
            <person name="Pangalinan J."/>
            <person name="Salamov A.A."/>
            <person name="Simmons B.A."/>
            <person name="Magnuson J.K."/>
            <person name="Chen J."/>
            <person name="Drula E."/>
            <person name="Henrissat B."/>
            <person name="Wiebenga A."/>
            <person name="Lubbers R.J."/>
            <person name="Gomes A.C."/>
            <person name="Makela M.R."/>
            <person name="Stajich J."/>
            <person name="Grigoriev I.V."/>
            <person name="Mortensen U.H."/>
            <person name="De Vries R.P."/>
            <person name="Baker S.E."/>
            <person name="Andersen M.R."/>
        </authorList>
    </citation>
    <scope>NUCLEOTIDE SEQUENCE [LARGE SCALE GENOMIC DNA]</scope>
    <source>
        <strain evidence="1 2">CBS 209.92</strain>
    </source>
</reference>
<name>A0ABR4FYU1_9EURO</name>
<gene>
    <name evidence="1" type="ORF">BJX66DRAFT_266291</name>
</gene>
<evidence type="ECO:0000313" key="1">
    <source>
        <dbReference type="EMBL" id="KAL2788098.1"/>
    </source>
</evidence>
<comment type="caution">
    <text evidence="1">The sequence shown here is derived from an EMBL/GenBank/DDBJ whole genome shotgun (WGS) entry which is preliminary data.</text>
</comment>
<dbReference type="EMBL" id="JBFTWV010000085">
    <property type="protein sequence ID" value="KAL2788098.1"/>
    <property type="molecule type" value="Genomic_DNA"/>
</dbReference>
<organism evidence="1 2">
    <name type="scientific">Aspergillus keveii</name>
    <dbReference type="NCBI Taxonomy" id="714993"/>
    <lineage>
        <taxon>Eukaryota</taxon>
        <taxon>Fungi</taxon>
        <taxon>Dikarya</taxon>
        <taxon>Ascomycota</taxon>
        <taxon>Pezizomycotina</taxon>
        <taxon>Eurotiomycetes</taxon>
        <taxon>Eurotiomycetidae</taxon>
        <taxon>Eurotiales</taxon>
        <taxon>Aspergillaceae</taxon>
        <taxon>Aspergillus</taxon>
        <taxon>Aspergillus subgen. Nidulantes</taxon>
    </lineage>
</organism>
<protein>
    <submittedName>
        <fullName evidence="1">Uncharacterized protein</fullName>
    </submittedName>
</protein>
<evidence type="ECO:0000313" key="2">
    <source>
        <dbReference type="Proteomes" id="UP001610563"/>
    </source>
</evidence>
<proteinExistence type="predicted"/>
<sequence>MCHTISWYHALCLHSDQASTIHICCETALHCSYDCDLEESWSLPILGACRLCMVKAAFAESLSLKSESCAVAVSPVVEGAEKVALVTGDEPCSFETQIEDAVDELELFDEITF</sequence>